<sequence>MEDLHAECAALRERLREAESRFSGASNASPTSSPPPPASAGAEAPSDRNCSAAFDQAIGDATQAALRLMESAIAERIRAVSMEKDLQREIRHRRCAEEALREAEHRCNRILDTIGDVRWISTEDWETILDIDPKDRSPRRPTEMSD</sequence>
<dbReference type="AlphaFoldDB" id="W9VE17"/>
<dbReference type="OrthoDB" id="9916344at2"/>
<keyword evidence="4" id="KW-1185">Reference proteome</keyword>
<keyword evidence="1" id="KW-0175">Coiled coil</keyword>
<dbReference type="RefSeq" id="WP_043753159.1">
    <property type="nucleotide sequence ID" value="NZ_AONC01000028.1"/>
</dbReference>
<comment type="caution">
    <text evidence="3">The sequence shown here is derived from an EMBL/GenBank/DDBJ whole genome shotgun (WGS) entry which is preliminary data.</text>
</comment>
<accession>W9VE17</accession>
<reference evidence="3 4" key="1">
    <citation type="submission" date="2012-11" db="EMBL/GenBank/DDBJ databases">
        <title>Genome assembly of Thiorhodococcus sp. AK35.</title>
        <authorList>
            <person name="Nupur N."/>
            <person name="Khatri I."/>
            <person name="Subramanian S."/>
            <person name="Pinnaka A."/>
        </authorList>
    </citation>
    <scope>NUCLEOTIDE SEQUENCE [LARGE SCALE GENOMIC DNA]</scope>
    <source>
        <strain evidence="3 4">AK35</strain>
    </source>
</reference>
<dbReference type="EMBL" id="AONC01000028">
    <property type="protein sequence ID" value="EXJ15241.1"/>
    <property type="molecule type" value="Genomic_DNA"/>
</dbReference>
<feature type="region of interest" description="Disordered" evidence="2">
    <location>
        <begin position="16"/>
        <end position="48"/>
    </location>
</feature>
<name>W9VE17_9GAMM</name>
<evidence type="ECO:0000313" key="3">
    <source>
        <dbReference type="EMBL" id="EXJ15241.1"/>
    </source>
</evidence>
<evidence type="ECO:0000256" key="1">
    <source>
        <dbReference type="SAM" id="Coils"/>
    </source>
</evidence>
<proteinExistence type="predicted"/>
<evidence type="ECO:0000256" key="2">
    <source>
        <dbReference type="SAM" id="MobiDB-lite"/>
    </source>
</evidence>
<evidence type="ECO:0000313" key="4">
    <source>
        <dbReference type="Proteomes" id="UP000019460"/>
    </source>
</evidence>
<protein>
    <submittedName>
        <fullName evidence="3">Uncharacterized protein</fullName>
    </submittedName>
</protein>
<organism evidence="3 4">
    <name type="scientific">Imhoffiella purpurea</name>
    <dbReference type="NCBI Taxonomy" id="1249627"/>
    <lineage>
        <taxon>Bacteria</taxon>
        <taxon>Pseudomonadati</taxon>
        <taxon>Pseudomonadota</taxon>
        <taxon>Gammaproteobacteria</taxon>
        <taxon>Chromatiales</taxon>
        <taxon>Chromatiaceae</taxon>
        <taxon>Imhoffiella</taxon>
    </lineage>
</organism>
<feature type="coiled-coil region" evidence="1">
    <location>
        <begin position="86"/>
        <end position="113"/>
    </location>
</feature>
<gene>
    <name evidence="3" type="ORF">D779_1539</name>
</gene>
<dbReference type="Proteomes" id="UP000019460">
    <property type="component" value="Unassembled WGS sequence"/>
</dbReference>